<dbReference type="NCBIfam" id="TIGR03696">
    <property type="entry name" value="Rhs_assc_core"/>
    <property type="match status" value="1"/>
</dbReference>
<reference evidence="2" key="1">
    <citation type="submission" date="2022-03" db="EMBL/GenBank/DDBJ databases">
        <title>Description of Abyssus ytuae gen. nov., sp. nov., a novel member of the family Flavobacteriaceae isolated from the sediment of Mariana Trench.</title>
        <authorList>
            <person name="Zhang J."/>
            <person name="Xu X."/>
        </authorList>
    </citation>
    <scope>NUCLEOTIDE SEQUENCE</scope>
    <source>
        <strain evidence="2">MT3330</strain>
    </source>
</reference>
<dbReference type="Proteomes" id="UP000831290">
    <property type="component" value="Chromosome"/>
</dbReference>
<evidence type="ECO:0000259" key="1">
    <source>
        <dbReference type="Pfam" id="PF20041"/>
    </source>
</evidence>
<dbReference type="PANTHER" id="PTHR32305:SF15">
    <property type="entry name" value="PROTEIN RHSA-RELATED"/>
    <property type="match status" value="1"/>
</dbReference>
<dbReference type="InterPro" id="IPR045619">
    <property type="entry name" value="DUF6443"/>
</dbReference>
<dbReference type="PANTHER" id="PTHR32305">
    <property type="match status" value="1"/>
</dbReference>
<proteinExistence type="predicted"/>
<dbReference type="InterPro" id="IPR050708">
    <property type="entry name" value="T6SS_VgrG/RHS"/>
</dbReference>
<name>A0A9E6ZTT0_9FLAO</name>
<dbReference type="KEGG" id="fbm:MQE35_18245"/>
<dbReference type="InterPro" id="IPR022385">
    <property type="entry name" value="Rhs_assc_core"/>
</dbReference>
<dbReference type="EMBL" id="CP094358">
    <property type="protein sequence ID" value="UOB17668.1"/>
    <property type="molecule type" value="Genomic_DNA"/>
</dbReference>
<dbReference type="Pfam" id="PF11617">
    <property type="entry name" value="Cu-binding_MopE"/>
    <property type="match status" value="1"/>
</dbReference>
<dbReference type="RefSeq" id="WP_255843299.1">
    <property type="nucleotide sequence ID" value="NZ_CP094358.1"/>
</dbReference>
<dbReference type="InterPro" id="IPR021655">
    <property type="entry name" value="Put_metal-bd"/>
</dbReference>
<organism evidence="2 3">
    <name type="scientific">Abyssalbus ytuae</name>
    <dbReference type="NCBI Taxonomy" id="2926907"/>
    <lineage>
        <taxon>Bacteria</taxon>
        <taxon>Pseudomonadati</taxon>
        <taxon>Bacteroidota</taxon>
        <taxon>Flavobacteriia</taxon>
        <taxon>Flavobacteriales</taxon>
        <taxon>Flavobacteriaceae</taxon>
        <taxon>Abyssalbus</taxon>
    </lineage>
</organism>
<dbReference type="Gene3D" id="2.180.10.10">
    <property type="entry name" value="RHS repeat-associated core"/>
    <property type="match status" value="1"/>
</dbReference>
<accession>A0A9E6ZTT0</accession>
<sequence length="1696" mass="187458">MKQSNILMFIILAFSISFGYSQAGYRTWYRDADSDTWGNPSNTIYGSYPPPGYVYRDGDCNDNDSSINPDAADILCDGKDNNCNGEVDDDSLSAPNMPIVNKYCGYTILTKPSHSGDVTLYWQSNPTGTSTANSATSITRTSGSVYYIRALANSCNSWSPATTVNYSIINKPSTPTAPSISNNCGSTILTRPAPPSGVTWYWQNSPDGTSTSNSNASITLTNGNVYYLRAKNNAGNCWSSAKTVIYSVFSTPSSPTTPSVTNNCGNTVLTRSTPPSGITWYWQSSSEGVNTSNNNVSVSLSTGNVYFIRARNNTTGCWSPTTVINYNVFSNLSTPSLPTITNTCGSTVLTRSTPPSGEIWYWQNSPEGTSTINSNTSVILTSGSVYYLRAYNVNTNCWSLARVINYSIDQPVIWYADADKDGFGDPSVTKSACSQPSGYVSNNSDLCPNEKGQIKGCLEMPYQLPTFSNQNYIYKQVYQRQIDINTNIEVAKDVIEHVTYYDGLGRPMQKVAIGQSPSGKDIVTHIGYDSFGRQDKDYLPYPIGVTPGIYRTDAESATVTYYKSHYGSELDISKANPYSQKEFEASPLNRVLKQAAPGEAWKLGSGHEIKFGYESNSANEVRLFKVGGTSLAPTLSQNSSWFYSEHQLYKTITKDENWQPDDENNHTAEEFKDKEGRVVLKRTYNNNNPHDTYYVYDDFGNLTYVIPPKVNTDDGVSSTELSELCYQYKYDERNRLVEKKIPGKEKEYIVYNKLDQPVLTQDANLRKSHQWLFTKYDAFGRVVYTGVYTHTGEATQLQMQTALNNHYGGSTPPKQFEEKLSSEGSYHYYSNTTYPTDNLEVLTVNYYDNYTFDLAGLTVPTNSIYEQAIATNVKGLATGRKVKVLETGNWITTLTAYDEKGRVIYTATRNEYLNTTDIVMHELDFTGRVEQTKAAHIKDNNNNGITSIEVPAYTTYIDADGNIICGTPQSNSFDGVGGDYNISGGSNAAIVTVDQFKYDHAGRLKTQVQSINGGTEELIVENIYDELGQLVQKKVGGSNGAGGLQTIDYTYNIRGWLKQINNPATIGNDLFTFKIGYNEGSNPLYNGNIALTQWKTKNTDQSLKTYNYTYDALNRITAATGATTSNYNVSGITYDKNGNILSLQRKGHTNEAATTFGIMDDLSYSYDNGNKLVSVTDAAITPAAVKGEFKDGNKSGNDYDYDENGNMISDANKGITNIAYNHLNLPVQVDINNNTDNGTISYIYDAAGMKLRKIAVDNNTSITTTTDYAGNYIYENGSLKMFFHPEGYFDVMDTPPSGELEGAYVYQYKDHLGNIRLSYSDSDGNGVISANAEIIEENNYYLFGLKHKGYNNVVNGTENKYHTYQGVEREEALGLNILEMDFRQYDPTIARFNVLDPVTHHNKSPYNAFDNNPIYFADPSGADSQSFIMDLFNRSSSGTTWTNDGNGTFSDGNGNTTSCDDCPQEGATRAEMVAIPRAGMAPHKTRKEYYHSGGLNGSEAGWYSQEKYAEILEGIATEMSYGYVSAGSMEWFNNNANDELSVMLAAYATSIGNARERHKRFMASGYAQPMGFDSPFFAPGVAFKLLQSSKVSRFAFWSGKGTQQAAINAGYRVIGQTRAGQNLAALTADMVYKPGSQAYKFWGRLSSALARTVPKGGTANVFLTRSAVNNPTSIWNVFEKPILLQNKVKIKYNWVD</sequence>
<gene>
    <name evidence="2" type="ORF">MQE35_18245</name>
</gene>
<keyword evidence="3" id="KW-1185">Reference proteome</keyword>
<evidence type="ECO:0000313" key="3">
    <source>
        <dbReference type="Proteomes" id="UP000831290"/>
    </source>
</evidence>
<protein>
    <submittedName>
        <fullName evidence="2">DUF6443 domain-containing protein</fullName>
    </submittedName>
</protein>
<evidence type="ECO:0000313" key="2">
    <source>
        <dbReference type="EMBL" id="UOB17668.1"/>
    </source>
</evidence>
<feature type="domain" description="DUF6443" evidence="1">
    <location>
        <begin position="481"/>
        <end position="614"/>
    </location>
</feature>
<dbReference type="Pfam" id="PF20041">
    <property type="entry name" value="DUF6443"/>
    <property type="match status" value="1"/>
</dbReference>